<dbReference type="EMBL" id="JACHJK010000026">
    <property type="protein sequence ID" value="MBB5932485.1"/>
    <property type="molecule type" value="Genomic_DNA"/>
</dbReference>
<dbReference type="GO" id="GO:0008652">
    <property type="term" value="P:amino acid biosynthetic process"/>
    <property type="evidence" value="ECO:0007669"/>
    <property type="project" value="UniProtKB-KW"/>
</dbReference>
<dbReference type="GO" id="GO:0003856">
    <property type="term" value="F:3-dehydroquinate synthase activity"/>
    <property type="evidence" value="ECO:0007669"/>
    <property type="project" value="InterPro"/>
</dbReference>
<comment type="caution">
    <text evidence="5">The sequence shown here is derived from an EMBL/GenBank/DDBJ whole genome shotgun (WGS) entry which is preliminary data.</text>
</comment>
<dbReference type="NCBIfam" id="NF002625">
    <property type="entry name" value="PRK02290.1-3"/>
    <property type="match status" value="1"/>
</dbReference>
<gene>
    <name evidence="5" type="ORF">FHS34_007995</name>
</gene>
<proteinExistence type="predicted"/>
<protein>
    <submittedName>
        <fullName evidence="5">3-amino-4-hydroxybenzoic acid synthase</fullName>
        <ecNumber evidence="5">4.1.99.20</ecNumber>
    </submittedName>
</protein>
<dbReference type="Proteomes" id="UP000585836">
    <property type="component" value="Unassembled WGS sequence"/>
</dbReference>
<evidence type="ECO:0000313" key="6">
    <source>
        <dbReference type="Proteomes" id="UP000585836"/>
    </source>
</evidence>
<dbReference type="GO" id="GO:0016491">
    <property type="term" value="F:oxidoreductase activity"/>
    <property type="evidence" value="ECO:0007669"/>
    <property type="project" value="InterPro"/>
</dbReference>
<evidence type="ECO:0000313" key="5">
    <source>
        <dbReference type="EMBL" id="MBB5932485.1"/>
    </source>
</evidence>
<dbReference type="AlphaFoldDB" id="A0A7W9Q2R1"/>
<dbReference type="EC" id="4.1.99.20" evidence="5"/>
<feature type="domain" description="3-dehydroquinate synthase N-terminal" evidence="3">
    <location>
        <begin position="1"/>
        <end position="181"/>
    </location>
</feature>
<dbReference type="GO" id="GO:0009073">
    <property type="term" value="P:aromatic amino acid family biosynthetic process"/>
    <property type="evidence" value="ECO:0007669"/>
    <property type="project" value="UniProtKB-KW"/>
</dbReference>
<dbReference type="RefSeq" id="WP_308288338.1">
    <property type="nucleotide sequence ID" value="NZ_BAAAWF010000079.1"/>
</dbReference>
<keyword evidence="2" id="KW-0057">Aromatic amino acid biosynthesis</keyword>
<organism evidence="5 6">
    <name type="scientific">Streptomyces echinatus</name>
    <dbReference type="NCBI Taxonomy" id="67293"/>
    <lineage>
        <taxon>Bacteria</taxon>
        <taxon>Bacillati</taxon>
        <taxon>Actinomycetota</taxon>
        <taxon>Actinomycetes</taxon>
        <taxon>Kitasatosporales</taxon>
        <taxon>Streptomycetaceae</taxon>
        <taxon>Streptomyces</taxon>
    </lineage>
</organism>
<keyword evidence="6" id="KW-1185">Reference proteome</keyword>
<evidence type="ECO:0000259" key="3">
    <source>
        <dbReference type="Pfam" id="PF01959"/>
    </source>
</evidence>
<dbReference type="PANTHER" id="PTHR33563">
    <property type="match status" value="1"/>
</dbReference>
<dbReference type="Pfam" id="PF01959">
    <property type="entry name" value="DHQS"/>
    <property type="match status" value="1"/>
</dbReference>
<evidence type="ECO:0000259" key="4">
    <source>
        <dbReference type="Pfam" id="PF26558"/>
    </source>
</evidence>
<evidence type="ECO:0000256" key="2">
    <source>
        <dbReference type="ARBA" id="ARBA00023141"/>
    </source>
</evidence>
<reference evidence="5 6" key="1">
    <citation type="submission" date="2020-08" db="EMBL/GenBank/DDBJ databases">
        <title>Genomic Encyclopedia of Type Strains, Phase III (KMG-III): the genomes of soil and plant-associated and newly described type strains.</title>
        <authorList>
            <person name="Whitman W."/>
        </authorList>
    </citation>
    <scope>NUCLEOTIDE SEQUENCE [LARGE SCALE GENOMIC DNA]</scope>
    <source>
        <strain evidence="5 6">CECT 3313</strain>
    </source>
</reference>
<keyword evidence="1" id="KW-0028">Amino-acid biosynthesis</keyword>
<dbReference type="InterPro" id="IPR056179">
    <property type="entry name" value="DHQS_C"/>
</dbReference>
<dbReference type="Pfam" id="PF26558">
    <property type="entry name" value="DHQS_2nd"/>
    <property type="match status" value="1"/>
</dbReference>
<dbReference type="PANTHER" id="PTHR33563:SF1">
    <property type="entry name" value="3-DEHYDROQUINATE SYNTHASE"/>
    <property type="match status" value="1"/>
</dbReference>
<feature type="domain" description="3-dehydroquinate synthase C-terminal" evidence="4">
    <location>
        <begin position="194"/>
        <end position="369"/>
    </location>
</feature>
<dbReference type="InterPro" id="IPR030960">
    <property type="entry name" value="DHQS/DOIS_N"/>
</dbReference>
<dbReference type="InterPro" id="IPR002812">
    <property type="entry name" value="DHQS"/>
</dbReference>
<keyword evidence="5" id="KW-0456">Lyase</keyword>
<sequence length="369" mass="39651">MKLTWIDVRGLKDLTAPVIEEAVHVGIDGFVSDDPELLATIPPNKSKVGLVLPGTPQPAAVKLAEIADILVVDHALAGKYEPASPGAEKGVFVTVTGEESLNVACTVASTAAWTLVEFQQDPSKIPLEILLGATDKAEGKLITVVSDLEDAEITLTVLERGPEGVLLRPDAVGQATTLTEICQEGTEQLKLEELTVTRLAHVGLGDRVCVDTCSHFKQNEGILVGSHATGMILVSSETHPLPYMPTRPFRVNAAALHSYSLTPANRTRYLAELRSGSELLAVDTEGNTRRVVVGRIKMESRPMLLIEAESPSGGKVNVIAQDDWHVRVLGPGGSVHNITELKPGDVILGYALTDQRHVGYPIREFLHEQ</sequence>
<name>A0A7W9Q2R1_9ACTN</name>
<evidence type="ECO:0000256" key="1">
    <source>
        <dbReference type="ARBA" id="ARBA00022605"/>
    </source>
</evidence>
<accession>A0A7W9Q2R1</accession>